<sequence>MKMLVLAGGMGSRLSPLALGVPKALAPIGSTPFLDLQLQQWRKQGIREFIFLLHHQSDQLVAFLQKIIDQDLGDISIRWIVEPTPLDTGGAIAYAVDRMSLGESFLLTNADTWLEGGVQALINSQDQSIAVVEVNDVGRYGQIIFNNKFKITAFSEKNSIEKNGWINAGFYRLSPSLFQGWDGLPFSLERDLFRRLLKEGGLMAVPLKTDFIDIGIPDDYYRYCHWIESGKAAKL</sequence>
<dbReference type="SUPFAM" id="SSF53448">
    <property type="entry name" value="Nucleotide-diphospho-sugar transferases"/>
    <property type="match status" value="1"/>
</dbReference>
<dbReference type="RefSeq" id="WP_281742917.1">
    <property type="nucleotide sequence ID" value="NZ_AP026973.1"/>
</dbReference>
<dbReference type="Pfam" id="PF00483">
    <property type="entry name" value="NTP_transferase"/>
    <property type="match status" value="1"/>
</dbReference>
<dbReference type="EMBL" id="AP026973">
    <property type="protein sequence ID" value="BDT76543.1"/>
    <property type="molecule type" value="Genomic_DNA"/>
</dbReference>
<dbReference type="InterPro" id="IPR005835">
    <property type="entry name" value="NTP_transferase_dom"/>
</dbReference>
<accession>A0A9C7C452</accession>
<dbReference type="AlphaFoldDB" id="A0A9C7C452"/>
<gene>
    <name evidence="2" type="primary">hddC</name>
    <name evidence="2" type="ORF">PKF023_03460</name>
</gene>
<dbReference type="InterPro" id="IPR029044">
    <property type="entry name" value="Nucleotide-diphossugar_trans"/>
</dbReference>
<evidence type="ECO:0000259" key="1">
    <source>
        <dbReference type="Pfam" id="PF00483"/>
    </source>
</evidence>
<proteinExistence type="predicted"/>
<reference evidence="2" key="1">
    <citation type="submission" date="2022-11" db="EMBL/GenBank/DDBJ databases">
        <title>Complete Genome Sequences of three Polynucleobacter sp. Subcluster PnecC Strains KF022, KF023, and KF032 Isolated from a Shallow Eutrophic Lake in Japan.</title>
        <authorList>
            <person name="Ogata Y."/>
            <person name="Watanabe K."/>
            <person name="Takemine S."/>
            <person name="Shindo C."/>
            <person name="Kurokawa R."/>
            <person name="Suda W."/>
        </authorList>
    </citation>
    <scope>NUCLEOTIDE SEQUENCE</scope>
    <source>
        <strain evidence="2">KF023</strain>
    </source>
</reference>
<dbReference type="KEGG" id="pyt:PKF023_03460"/>
<dbReference type="PANTHER" id="PTHR22572">
    <property type="entry name" value="SUGAR-1-PHOSPHATE GUANYL TRANSFERASE"/>
    <property type="match status" value="1"/>
</dbReference>
<name>A0A9C7C452_9BURK</name>
<dbReference type="Proteomes" id="UP001211097">
    <property type="component" value="Chromosome"/>
</dbReference>
<organism evidence="2">
    <name type="scientific">Polynucleobacter yangtzensis</name>
    <dbReference type="NCBI Taxonomy" id="1743159"/>
    <lineage>
        <taxon>Bacteria</taxon>
        <taxon>Pseudomonadati</taxon>
        <taxon>Pseudomonadota</taxon>
        <taxon>Betaproteobacteria</taxon>
        <taxon>Burkholderiales</taxon>
        <taxon>Burkholderiaceae</taxon>
        <taxon>Polynucleobacter</taxon>
    </lineage>
</organism>
<dbReference type="InterPro" id="IPR050486">
    <property type="entry name" value="Mannose-1P_guanyltransferase"/>
</dbReference>
<evidence type="ECO:0000313" key="2">
    <source>
        <dbReference type="EMBL" id="BDT76543.1"/>
    </source>
</evidence>
<protein>
    <submittedName>
        <fullName evidence="2">D-glycero-D-manno-heptose 1-phosphate guanosyltransferase</fullName>
    </submittedName>
</protein>
<dbReference type="Gene3D" id="3.90.550.10">
    <property type="entry name" value="Spore Coat Polysaccharide Biosynthesis Protein SpsA, Chain A"/>
    <property type="match status" value="1"/>
</dbReference>
<feature type="domain" description="Nucleotidyl transferase" evidence="1">
    <location>
        <begin position="3"/>
        <end position="222"/>
    </location>
</feature>